<name>E0RUB6_WINT6</name>
<accession>E0RUB6</accession>
<keyword evidence="1" id="KW-0732">Signal</keyword>
<reference key="1">
    <citation type="submission" date="2009-08" db="EMBL/GenBank/DDBJ databases">
        <title>The genome sequence of Spirochaeta thermophila DSM6192.</title>
        <authorList>
            <person name="Angelov A."/>
            <person name="Mientus M."/>
            <person name="Wittenberg S."/>
            <person name="Lehmann R."/>
            <person name="Liesegang H."/>
            <person name="Daniel R."/>
            <person name="Liebl W."/>
        </authorList>
    </citation>
    <scope>NUCLEOTIDE SEQUENCE</scope>
    <source>
        <strain>DSM 6192</strain>
    </source>
</reference>
<dbReference type="EMBL" id="CP001698">
    <property type="protein sequence ID" value="ADN02337.1"/>
    <property type="molecule type" value="Genomic_DNA"/>
</dbReference>
<feature type="chain" id="PRO_5003139738" evidence="1">
    <location>
        <begin position="22"/>
        <end position="396"/>
    </location>
</feature>
<protein>
    <submittedName>
        <fullName evidence="2">Uncharacterized protein</fullName>
    </submittedName>
</protein>
<dbReference type="RefSeq" id="WP_013314177.1">
    <property type="nucleotide sequence ID" value="NC_014484.1"/>
</dbReference>
<dbReference type="PaxDb" id="665571-STHERM_c13970"/>
<evidence type="ECO:0000313" key="2">
    <source>
        <dbReference type="EMBL" id="ADN02337.1"/>
    </source>
</evidence>
<gene>
    <name evidence="2" type="ordered locus">STHERM_c13970</name>
</gene>
<dbReference type="HOGENOM" id="CLU_692435_0_0_12"/>
<dbReference type="Proteomes" id="UP000001296">
    <property type="component" value="Chromosome"/>
</dbReference>
<dbReference type="AlphaFoldDB" id="E0RUB6"/>
<evidence type="ECO:0000256" key="1">
    <source>
        <dbReference type="SAM" id="SignalP"/>
    </source>
</evidence>
<reference evidence="2 3" key="2">
    <citation type="journal article" date="2010" name="J. Bacteriol.">
        <title>Genome sequence of the polysaccharide-degrading, thermophilic anaerobe Spirochaeta thermophila DSM 6192.</title>
        <authorList>
            <person name="Angelov A."/>
            <person name="Liebl S."/>
            <person name="Ballschmiter M."/>
            <person name="Bomeke M."/>
            <person name="Lehmann R."/>
            <person name="Liesegang H."/>
            <person name="Daniel R."/>
            <person name="Liebl W."/>
        </authorList>
    </citation>
    <scope>NUCLEOTIDE SEQUENCE [LARGE SCALE GENOMIC DNA]</scope>
    <source>
        <strain evidence="3">ATCC 49972 / DSM 6192 / RI 19.B1</strain>
    </source>
</reference>
<dbReference type="KEGG" id="sta:STHERM_c13970"/>
<sequence>MNSKRLWLVLLLVALATPLTAGDYKITATMDLGFGVGIPGIAKDGSSTAKLDWSIVKLDGTIDEYNSYSLTLEYDDWYDTEITATSFPFDLGISEFFLTTDILGPFGLSDLPFTLTLVSGYGPLAVSDRYSNLTGWSTGRWSGYGVGHLYSRWDRFGVLDLRVGLMGGKLTLRYGLSPMINRVGPDGEEKRIPMLAEITFGEFALGLVSLKGDVNFRGEGYLMAGGGRLNLKMMLGPVTLAGFLGEDYKTNTDTKEADNALFVGIKPSLYLSGLGTAYLGAWYGLATTMPAEGDTTNVHKLAVDGGLSISATKTTIYGGVRYDDLLDTEDNGGQYERQMSYEYGVKQEFGAVAMYLGYNYTQNGQDMYAAQGTVGVFTNDEGDKVGNLYMRIKFYW</sequence>
<organism evidence="2 3">
    <name type="scientific">Winmispira thermophila (strain ATCC 49972 / DSM 6192 / RI 19.B1)</name>
    <name type="common">Spirochaeta thermophila</name>
    <dbReference type="NCBI Taxonomy" id="665571"/>
    <lineage>
        <taxon>Bacteria</taxon>
        <taxon>Pseudomonadati</taxon>
        <taxon>Spirochaetota</taxon>
        <taxon>Spirochaetia</taxon>
        <taxon>Winmispirales</taxon>
        <taxon>Winmispiraceae</taxon>
        <taxon>Winmispira</taxon>
    </lineage>
</organism>
<feature type="signal peptide" evidence="1">
    <location>
        <begin position="1"/>
        <end position="21"/>
    </location>
</feature>
<evidence type="ECO:0000313" key="3">
    <source>
        <dbReference type="Proteomes" id="UP000001296"/>
    </source>
</evidence>
<proteinExistence type="predicted"/>